<feature type="transmembrane region" description="Helical" evidence="13">
    <location>
        <begin position="12"/>
        <end position="34"/>
    </location>
</feature>
<keyword evidence="7" id="KW-0479">Metal-binding</keyword>
<keyword evidence="5" id="KW-0349">Heme</keyword>
<dbReference type="GO" id="GO:0046872">
    <property type="term" value="F:metal ion binding"/>
    <property type="evidence" value="ECO:0007669"/>
    <property type="project" value="UniProtKB-KW"/>
</dbReference>
<evidence type="ECO:0000256" key="1">
    <source>
        <dbReference type="ARBA" id="ARBA00001970"/>
    </source>
</evidence>
<comment type="similarity">
    <text evidence="12">Belongs to the cytochrome b561 family.</text>
</comment>
<comment type="subcellular location">
    <subcellularLocation>
        <location evidence="2">Cell membrane</location>
        <topology evidence="2">Multi-pass membrane protein</topology>
    </subcellularLocation>
</comment>
<dbReference type="GO" id="GO:0005886">
    <property type="term" value="C:plasma membrane"/>
    <property type="evidence" value="ECO:0007669"/>
    <property type="project" value="UniProtKB-SubCell"/>
</dbReference>
<dbReference type="InterPro" id="IPR016174">
    <property type="entry name" value="Di-haem_cyt_TM"/>
</dbReference>
<dbReference type="InterPro" id="IPR011577">
    <property type="entry name" value="Cyt_b561_bac/Ni-Hgenase"/>
</dbReference>
<evidence type="ECO:0000256" key="2">
    <source>
        <dbReference type="ARBA" id="ARBA00004651"/>
    </source>
</evidence>
<evidence type="ECO:0000256" key="3">
    <source>
        <dbReference type="ARBA" id="ARBA00022448"/>
    </source>
</evidence>
<keyword evidence="9 13" id="KW-1133">Transmembrane helix</keyword>
<keyword evidence="16" id="KW-1185">Reference proteome</keyword>
<evidence type="ECO:0000256" key="5">
    <source>
        <dbReference type="ARBA" id="ARBA00022617"/>
    </source>
</evidence>
<evidence type="ECO:0000256" key="8">
    <source>
        <dbReference type="ARBA" id="ARBA00022982"/>
    </source>
</evidence>
<gene>
    <name evidence="15" type="ORF">Ga0123462_1759</name>
</gene>
<dbReference type="Proteomes" id="UP000231637">
    <property type="component" value="Chromosome"/>
</dbReference>
<accession>A0A2K8LE97</accession>
<dbReference type="GO" id="GO:0009055">
    <property type="term" value="F:electron transfer activity"/>
    <property type="evidence" value="ECO:0007669"/>
    <property type="project" value="InterPro"/>
</dbReference>
<reference evidence="15 16" key="1">
    <citation type="submission" date="2016-12" db="EMBL/GenBank/DDBJ databases">
        <title>Isolation and genomic insights into novel planktonic Zetaproteobacteria from stratified waters of the Chesapeake Bay.</title>
        <authorList>
            <person name="McAllister S.M."/>
            <person name="Kato S."/>
            <person name="Chan C.S."/>
            <person name="Chiu B.K."/>
            <person name="Field E.K."/>
        </authorList>
    </citation>
    <scope>NUCLEOTIDE SEQUENCE [LARGE SCALE GENOMIC DNA]</scope>
    <source>
        <strain evidence="15 16">CP-8</strain>
    </source>
</reference>
<keyword evidence="3" id="KW-0813">Transport</keyword>
<dbReference type="OrthoDB" id="9793784at2"/>
<dbReference type="PANTHER" id="PTHR30529:SF1">
    <property type="entry name" value="CYTOCHROME B561 HOMOLOG 2"/>
    <property type="match status" value="1"/>
</dbReference>
<feature type="transmembrane region" description="Helical" evidence="13">
    <location>
        <begin position="95"/>
        <end position="122"/>
    </location>
</feature>
<evidence type="ECO:0000313" key="15">
    <source>
        <dbReference type="EMBL" id="ATX82606.1"/>
    </source>
</evidence>
<name>A0A2K8LE97_9PROT</name>
<keyword evidence="11 13" id="KW-0472">Membrane</keyword>
<keyword evidence="8" id="KW-0249">Electron transport</keyword>
<evidence type="ECO:0000256" key="6">
    <source>
        <dbReference type="ARBA" id="ARBA00022692"/>
    </source>
</evidence>
<dbReference type="GO" id="GO:0022904">
    <property type="term" value="P:respiratory electron transport chain"/>
    <property type="evidence" value="ECO:0007669"/>
    <property type="project" value="InterPro"/>
</dbReference>
<dbReference type="AlphaFoldDB" id="A0A2K8LE97"/>
<dbReference type="EMBL" id="CP018800">
    <property type="protein sequence ID" value="ATX82606.1"/>
    <property type="molecule type" value="Genomic_DNA"/>
</dbReference>
<sequence>MLRNTPTSYGLVTIVIHWLMAIAIFGMFGLGLWMVELNYYDNWYHDAPYIHKAVGMLLLFLLIFRFGWRLNNVRPKLMGETWEKLVALAVHRLHYLLLFILTTTGYLIPTAGGVGIDIFGLFTVPATLSFTKDQADLIGMVHLYAAWAAVGLAVMHAGAALKHHVIDKDITLLRMLGVNSNNTQQGEK</sequence>
<dbReference type="PANTHER" id="PTHR30529">
    <property type="entry name" value="CYTOCHROME B561"/>
    <property type="match status" value="1"/>
</dbReference>
<comment type="cofactor">
    <cofactor evidence="1">
        <name>heme b</name>
        <dbReference type="ChEBI" id="CHEBI:60344"/>
    </cofactor>
</comment>
<feature type="domain" description="Cytochrome b561 bacterial/Ni-hydrogenase" evidence="14">
    <location>
        <begin position="9"/>
        <end position="177"/>
    </location>
</feature>
<evidence type="ECO:0000259" key="14">
    <source>
        <dbReference type="Pfam" id="PF01292"/>
    </source>
</evidence>
<dbReference type="GO" id="GO:0020037">
    <property type="term" value="F:heme binding"/>
    <property type="evidence" value="ECO:0007669"/>
    <property type="project" value="TreeGrafter"/>
</dbReference>
<dbReference type="KEGG" id="mfn:Ga0123462_1759"/>
<organism evidence="15 16">
    <name type="scientific">Mariprofundus ferrinatatus</name>
    <dbReference type="NCBI Taxonomy" id="1921087"/>
    <lineage>
        <taxon>Bacteria</taxon>
        <taxon>Pseudomonadati</taxon>
        <taxon>Pseudomonadota</taxon>
        <taxon>Candidatius Mariprofundia</taxon>
        <taxon>Mariprofundales</taxon>
        <taxon>Mariprofundaceae</taxon>
        <taxon>Mariprofundus</taxon>
    </lineage>
</organism>
<evidence type="ECO:0000313" key="16">
    <source>
        <dbReference type="Proteomes" id="UP000231637"/>
    </source>
</evidence>
<evidence type="ECO:0000256" key="12">
    <source>
        <dbReference type="ARBA" id="ARBA00037975"/>
    </source>
</evidence>
<keyword evidence="4" id="KW-1003">Cell membrane</keyword>
<dbReference type="InterPro" id="IPR052168">
    <property type="entry name" value="Cytochrome_b561_oxidase"/>
</dbReference>
<evidence type="ECO:0000256" key="13">
    <source>
        <dbReference type="SAM" id="Phobius"/>
    </source>
</evidence>
<evidence type="ECO:0000256" key="11">
    <source>
        <dbReference type="ARBA" id="ARBA00023136"/>
    </source>
</evidence>
<keyword evidence="10" id="KW-0408">Iron</keyword>
<evidence type="ECO:0000256" key="9">
    <source>
        <dbReference type="ARBA" id="ARBA00022989"/>
    </source>
</evidence>
<keyword evidence="6 13" id="KW-0812">Transmembrane</keyword>
<dbReference type="SUPFAM" id="SSF81342">
    <property type="entry name" value="Transmembrane di-heme cytochromes"/>
    <property type="match status" value="1"/>
</dbReference>
<evidence type="ECO:0000256" key="10">
    <source>
        <dbReference type="ARBA" id="ARBA00023004"/>
    </source>
</evidence>
<dbReference type="Pfam" id="PF01292">
    <property type="entry name" value="Ni_hydr_CYTB"/>
    <property type="match status" value="1"/>
</dbReference>
<feature type="transmembrane region" description="Helical" evidence="13">
    <location>
        <begin position="49"/>
        <end position="68"/>
    </location>
</feature>
<feature type="transmembrane region" description="Helical" evidence="13">
    <location>
        <begin position="142"/>
        <end position="161"/>
    </location>
</feature>
<proteinExistence type="inferred from homology"/>
<evidence type="ECO:0000256" key="4">
    <source>
        <dbReference type="ARBA" id="ARBA00022475"/>
    </source>
</evidence>
<protein>
    <submittedName>
        <fullName evidence="15">Cytochrome b561</fullName>
    </submittedName>
</protein>
<evidence type="ECO:0000256" key="7">
    <source>
        <dbReference type="ARBA" id="ARBA00022723"/>
    </source>
</evidence>